<proteinExistence type="predicted"/>
<evidence type="ECO:0000313" key="2">
    <source>
        <dbReference type="EMBL" id="KAH3801721.1"/>
    </source>
</evidence>
<dbReference type="EMBL" id="JAIWYP010000007">
    <property type="protein sequence ID" value="KAH3801721.1"/>
    <property type="molecule type" value="Genomic_DNA"/>
</dbReference>
<organism evidence="2 3">
    <name type="scientific">Dreissena polymorpha</name>
    <name type="common">Zebra mussel</name>
    <name type="synonym">Mytilus polymorpha</name>
    <dbReference type="NCBI Taxonomy" id="45954"/>
    <lineage>
        <taxon>Eukaryota</taxon>
        <taxon>Metazoa</taxon>
        <taxon>Spiralia</taxon>
        <taxon>Lophotrochozoa</taxon>
        <taxon>Mollusca</taxon>
        <taxon>Bivalvia</taxon>
        <taxon>Autobranchia</taxon>
        <taxon>Heteroconchia</taxon>
        <taxon>Euheterodonta</taxon>
        <taxon>Imparidentia</taxon>
        <taxon>Neoheterodontei</taxon>
        <taxon>Myida</taxon>
        <taxon>Dreissenoidea</taxon>
        <taxon>Dreissenidae</taxon>
        <taxon>Dreissena</taxon>
    </lineage>
</organism>
<protein>
    <submittedName>
        <fullName evidence="2">Uncharacterized protein</fullName>
    </submittedName>
</protein>
<feature type="region of interest" description="Disordered" evidence="1">
    <location>
        <begin position="1"/>
        <end position="35"/>
    </location>
</feature>
<sequence>MSVYQQRRQRKSEKENKLSINNSRTQTKKSKAQEEYAEVTRNVKESIRADNRNYPETLATEAEEVAHQNRNRTCSHSPIK</sequence>
<accession>A0A9D4FPC1</accession>
<keyword evidence="3" id="KW-1185">Reference proteome</keyword>
<reference evidence="2" key="1">
    <citation type="journal article" date="2019" name="bioRxiv">
        <title>The Genome of the Zebra Mussel, Dreissena polymorpha: A Resource for Invasive Species Research.</title>
        <authorList>
            <person name="McCartney M.A."/>
            <person name="Auch B."/>
            <person name="Kono T."/>
            <person name="Mallez S."/>
            <person name="Zhang Y."/>
            <person name="Obille A."/>
            <person name="Becker A."/>
            <person name="Abrahante J.E."/>
            <person name="Garbe J."/>
            <person name="Badalamenti J.P."/>
            <person name="Herman A."/>
            <person name="Mangelson H."/>
            <person name="Liachko I."/>
            <person name="Sullivan S."/>
            <person name="Sone E.D."/>
            <person name="Koren S."/>
            <person name="Silverstein K.A.T."/>
            <person name="Beckman K.B."/>
            <person name="Gohl D.M."/>
        </authorList>
    </citation>
    <scope>NUCLEOTIDE SEQUENCE</scope>
    <source>
        <strain evidence="2">Duluth1</strain>
        <tissue evidence="2">Whole animal</tissue>
    </source>
</reference>
<name>A0A9D4FPC1_DREPO</name>
<reference evidence="2" key="2">
    <citation type="submission" date="2020-11" db="EMBL/GenBank/DDBJ databases">
        <authorList>
            <person name="McCartney M.A."/>
            <person name="Auch B."/>
            <person name="Kono T."/>
            <person name="Mallez S."/>
            <person name="Becker A."/>
            <person name="Gohl D.M."/>
            <person name="Silverstein K.A.T."/>
            <person name="Koren S."/>
            <person name="Bechman K.B."/>
            <person name="Herman A."/>
            <person name="Abrahante J.E."/>
            <person name="Garbe J."/>
        </authorList>
    </citation>
    <scope>NUCLEOTIDE SEQUENCE</scope>
    <source>
        <strain evidence="2">Duluth1</strain>
        <tissue evidence="2">Whole animal</tissue>
    </source>
</reference>
<dbReference type="AlphaFoldDB" id="A0A9D4FPC1"/>
<gene>
    <name evidence="2" type="ORF">DPMN_155382</name>
</gene>
<evidence type="ECO:0000256" key="1">
    <source>
        <dbReference type="SAM" id="MobiDB-lite"/>
    </source>
</evidence>
<evidence type="ECO:0000313" key="3">
    <source>
        <dbReference type="Proteomes" id="UP000828390"/>
    </source>
</evidence>
<dbReference type="Proteomes" id="UP000828390">
    <property type="component" value="Unassembled WGS sequence"/>
</dbReference>
<comment type="caution">
    <text evidence="2">The sequence shown here is derived from an EMBL/GenBank/DDBJ whole genome shotgun (WGS) entry which is preliminary data.</text>
</comment>